<gene>
    <name evidence="2" type="ORF">AK812_SmicGene8308</name>
</gene>
<proteinExistence type="predicted"/>
<dbReference type="EMBL" id="LSRX01000122">
    <property type="protein sequence ID" value="OLQ08226.1"/>
    <property type="molecule type" value="Genomic_DNA"/>
</dbReference>
<feature type="chain" id="PRO_5012073543" evidence="1">
    <location>
        <begin position="18"/>
        <end position="118"/>
    </location>
</feature>
<organism evidence="2 3">
    <name type="scientific">Symbiodinium microadriaticum</name>
    <name type="common">Dinoflagellate</name>
    <name type="synonym">Zooxanthella microadriatica</name>
    <dbReference type="NCBI Taxonomy" id="2951"/>
    <lineage>
        <taxon>Eukaryota</taxon>
        <taxon>Sar</taxon>
        <taxon>Alveolata</taxon>
        <taxon>Dinophyceae</taxon>
        <taxon>Suessiales</taxon>
        <taxon>Symbiodiniaceae</taxon>
        <taxon>Symbiodinium</taxon>
    </lineage>
</organism>
<keyword evidence="1" id="KW-0732">Signal</keyword>
<comment type="caution">
    <text evidence="2">The sequence shown here is derived from an EMBL/GenBank/DDBJ whole genome shotgun (WGS) entry which is preliminary data.</text>
</comment>
<reference evidence="2 3" key="1">
    <citation type="submission" date="2016-02" db="EMBL/GenBank/DDBJ databases">
        <title>Genome analysis of coral dinoflagellate symbionts highlights evolutionary adaptations to a symbiotic lifestyle.</title>
        <authorList>
            <person name="Aranda M."/>
            <person name="Li Y."/>
            <person name="Liew Y.J."/>
            <person name="Baumgarten S."/>
            <person name="Simakov O."/>
            <person name="Wilson M."/>
            <person name="Piel J."/>
            <person name="Ashoor H."/>
            <person name="Bougouffa S."/>
            <person name="Bajic V.B."/>
            <person name="Ryu T."/>
            <person name="Ravasi T."/>
            <person name="Bayer T."/>
            <person name="Micklem G."/>
            <person name="Kim H."/>
            <person name="Bhak J."/>
            <person name="Lajeunesse T.C."/>
            <person name="Voolstra C.R."/>
        </authorList>
    </citation>
    <scope>NUCLEOTIDE SEQUENCE [LARGE SCALE GENOMIC DNA]</scope>
    <source>
        <strain evidence="2 3">CCMP2467</strain>
    </source>
</reference>
<evidence type="ECO:0000256" key="1">
    <source>
        <dbReference type="SAM" id="SignalP"/>
    </source>
</evidence>
<accession>A0A1Q9EL95</accession>
<dbReference type="AlphaFoldDB" id="A0A1Q9EL95"/>
<evidence type="ECO:0000313" key="3">
    <source>
        <dbReference type="Proteomes" id="UP000186817"/>
    </source>
</evidence>
<dbReference type="OrthoDB" id="448731at2759"/>
<feature type="signal peptide" evidence="1">
    <location>
        <begin position="1"/>
        <end position="17"/>
    </location>
</feature>
<name>A0A1Q9EL95_SYMMI</name>
<protein>
    <submittedName>
        <fullName evidence="2">Uncharacterized protein</fullName>
    </submittedName>
</protein>
<dbReference type="Proteomes" id="UP000186817">
    <property type="component" value="Unassembled WGS sequence"/>
</dbReference>
<keyword evidence="3" id="KW-1185">Reference proteome</keyword>
<sequence>MLSGVLLGIWTFVVVMQFQFQFQFNLFSRAWCIAELVQEENSAQLESLRVEDCSASRPEDKAKFTSELSVLFPSWLMDPVFSVRRHICGWDVGQIPPAETANQYETNKIPMPAPYGNS</sequence>
<evidence type="ECO:0000313" key="2">
    <source>
        <dbReference type="EMBL" id="OLQ08226.1"/>
    </source>
</evidence>